<dbReference type="AlphaFoldDB" id="A0A6A4SQK5"/>
<proteinExistence type="predicted"/>
<accession>A0A6A4SQK5</accession>
<reference evidence="1 2" key="1">
    <citation type="submission" date="2019-06" db="EMBL/GenBank/DDBJ databases">
        <title>Draft genomes of female and male turbot (Scophthalmus maximus).</title>
        <authorList>
            <person name="Xu H."/>
            <person name="Xu X.-W."/>
            <person name="Shao C."/>
            <person name="Chen S."/>
        </authorList>
    </citation>
    <scope>NUCLEOTIDE SEQUENCE [LARGE SCALE GENOMIC DNA]</scope>
    <source>
        <strain evidence="1">Ysfricsl-2016a</strain>
        <tissue evidence="1">Blood</tissue>
    </source>
</reference>
<sequence length="219" mass="24484">MDRLPNGPKGAQSICRREESVVIRHRALVTIRFNTELKSIYKSNILLEGLRCLQMSETSFTRSVLMLVGRVKNDSLGRTHREGAGEGSATRHRNSADEIVRGRGKTIQRMRRKCATQVVFCYRSLSVVFPWKRTVWQELACCKSGPVMFNMENYPVECVTADLLGPGCAAEPGAMKSHLQITADPKMTDADSASCLLSAHYAFHVYRRCSRGICGADLR</sequence>
<name>A0A6A4SQK5_SCOMX</name>
<evidence type="ECO:0000313" key="2">
    <source>
        <dbReference type="Proteomes" id="UP000438429"/>
    </source>
</evidence>
<dbReference type="EMBL" id="VEVO01000011">
    <property type="protein sequence ID" value="KAF0034815.1"/>
    <property type="molecule type" value="Genomic_DNA"/>
</dbReference>
<comment type="caution">
    <text evidence="1">The sequence shown here is derived from an EMBL/GenBank/DDBJ whole genome shotgun (WGS) entry which is preliminary data.</text>
</comment>
<gene>
    <name evidence="1" type="ORF">F2P81_012573</name>
</gene>
<protein>
    <submittedName>
        <fullName evidence="1">Uncharacterized protein</fullName>
    </submittedName>
</protein>
<organism evidence="1 2">
    <name type="scientific">Scophthalmus maximus</name>
    <name type="common">Turbot</name>
    <name type="synonym">Psetta maxima</name>
    <dbReference type="NCBI Taxonomy" id="52904"/>
    <lineage>
        <taxon>Eukaryota</taxon>
        <taxon>Metazoa</taxon>
        <taxon>Chordata</taxon>
        <taxon>Craniata</taxon>
        <taxon>Vertebrata</taxon>
        <taxon>Euteleostomi</taxon>
        <taxon>Actinopterygii</taxon>
        <taxon>Neopterygii</taxon>
        <taxon>Teleostei</taxon>
        <taxon>Neoteleostei</taxon>
        <taxon>Acanthomorphata</taxon>
        <taxon>Carangaria</taxon>
        <taxon>Pleuronectiformes</taxon>
        <taxon>Pleuronectoidei</taxon>
        <taxon>Scophthalmidae</taxon>
        <taxon>Scophthalmus</taxon>
    </lineage>
</organism>
<evidence type="ECO:0000313" key="1">
    <source>
        <dbReference type="EMBL" id="KAF0034815.1"/>
    </source>
</evidence>
<dbReference type="Proteomes" id="UP000438429">
    <property type="component" value="Unassembled WGS sequence"/>
</dbReference>